<sequence length="349" mass="38862">MKQGTLSSFLKRAPPRIHFCCDGNGKASFLVSPPKNYARIGEARVGLSKTKRTVYLELWREREAVEEDPAECRPGCTDLALMQSNLQKAVRRGLGRSAQQTALEMAHCKGGFASLCRRMPIIALEDVGTADRDLVTCVWLMLAVSTKGCDYRPRPRDFEFVQRYALALARHGVHEENDGVDEGERCSKRRKTSVSGCVWSSADARGDHVAMALLVRAAYGGMRCDVEMLEEEGAKDQSSAPELITSNAFLNQKVQSTRLTRENMLPAAVDFHVDATMARKLHSSLPRAKQGNWTEDDIKAAIWAKSSSVNVRKAAGDGSMERLEGLWWSIQAELCSLQNQRIRRAFPCR</sequence>
<evidence type="ECO:0000313" key="1">
    <source>
        <dbReference type="EMBL" id="QDZ18783.1"/>
    </source>
</evidence>
<name>A0A5B8MEC5_9CHLO</name>
<dbReference type="OrthoDB" id="550867at2759"/>
<evidence type="ECO:0000313" key="2">
    <source>
        <dbReference type="Proteomes" id="UP000316726"/>
    </source>
</evidence>
<dbReference type="Gene3D" id="1.20.272.10">
    <property type="match status" value="1"/>
</dbReference>
<dbReference type="EMBL" id="CP031035">
    <property type="protein sequence ID" value="QDZ18783.1"/>
    <property type="molecule type" value="Genomic_DNA"/>
</dbReference>
<gene>
    <name evidence="1" type="ORF">A3770_02p13010</name>
</gene>
<dbReference type="GO" id="GO:0006260">
    <property type="term" value="P:DNA replication"/>
    <property type="evidence" value="ECO:0007669"/>
    <property type="project" value="InterPro"/>
</dbReference>
<dbReference type="Proteomes" id="UP000316726">
    <property type="component" value="Chromosome 2"/>
</dbReference>
<dbReference type="AlphaFoldDB" id="A0A5B8MEC5"/>
<protein>
    <submittedName>
        <fullName evidence="1">Uncharacterized protein</fullName>
    </submittedName>
</protein>
<accession>A0A5B8MEC5</accession>
<proteinExistence type="predicted"/>
<dbReference type="SUPFAM" id="SSF48019">
    <property type="entry name" value="post-AAA+ oligomerization domain-like"/>
    <property type="match status" value="1"/>
</dbReference>
<reference evidence="1 2" key="1">
    <citation type="submission" date="2018-07" db="EMBL/GenBank/DDBJ databases">
        <title>The complete nuclear genome of the prasinophyte Chloropicon primus (CCMP1205).</title>
        <authorList>
            <person name="Pombert J.-F."/>
            <person name="Otis C."/>
            <person name="Turmel M."/>
            <person name="Lemieux C."/>
        </authorList>
    </citation>
    <scope>NUCLEOTIDE SEQUENCE [LARGE SCALE GENOMIC DNA]</scope>
    <source>
        <strain evidence="1 2">CCMP1205</strain>
    </source>
</reference>
<organism evidence="1 2">
    <name type="scientific">Chloropicon primus</name>
    <dbReference type="NCBI Taxonomy" id="1764295"/>
    <lineage>
        <taxon>Eukaryota</taxon>
        <taxon>Viridiplantae</taxon>
        <taxon>Chlorophyta</taxon>
        <taxon>Chloropicophyceae</taxon>
        <taxon>Chloropicales</taxon>
        <taxon>Chloropicaceae</taxon>
        <taxon>Chloropicon</taxon>
    </lineage>
</organism>
<keyword evidence="2" id="KW-1185">Reference proteome</keyword>
<dbReference type="InterPro" id="IPR008921">
    <property type="entry name" value="DNA_pol3_clamp-load_cplx_C"/>
</dbReference>
<dbReference type="GO" id="GO:0003677">
    <property type="term" value="F:DNA binding"/>
    <property type="evidence" value="ECO:0007669"/>
    <property type="project" value="InterPro"/>
</dbReference>